<proteinExistence type="predicted"/>
<dbReference type="Gene3D" id="3.30.70.100">
    <property type="match status" value="1"/>
</dbReference>
<evidence type="ECO:0000259" key="1">
    <source>
        <dbReference type="PROSITE" id="PS51502"/>
    </source>
</evidence>
<dbReference type="EMBL" id="CAACYD010000007">
    <property type="protein sequence ID" value="VFA89674.1"/>
    <property type="molecule type" value="Genomic_DNA"/>
</dbReference>
<protein>
    <submittedName>
        <fullName evidence="2">Stress responsive A/B Barrel Domain</fullName>
    </submittedName>
</protein>
<dbReference type="SMART" id="SM00886">
    <property type="entry name" value="Dabb"/>
    <property type="match status" value="1"/>
</dbReference>
<dbReference type="RefSeq" id="WP_131734888.1">
    <property type="nucleotide sequence ID" value="NZ_CAACYD010000007.1"/>
</dbReference>
<dbReference type="InterPro" id="IPR013097">
    <property type="entry name" value="Dabb"/>
</dbReference>
<dbReference type="GeneID" id="60751222"/>
<dbReference type="InterPro" id="IPR011008">
    <property type="entry name" value="Dimeric_a/b-barrel"/>
</dbReference>
<reference evidence="2 3" key="1">
    <citation type="submission" date="2019-02" db="EMBL/GenBank/DDBJ databases">
        <authorList>
            <consortium name="Pathogen Informatics"/>
        </authorList>
    </citation>
    <scope>NUCLEOTIDE SEQUENCE [LARGE SCALE GENOMIC DNA]</scope>
    <source>
        <strain evidence="2 3">3012STDY6756503</strain>
    </source>
</reference>
<sequence length="229" mass="25193">MYEVTRLIDVSPLDEPTLDAVAARIAAAADATGAEIALVSPTLPGVRNGGHLVAHLQFDSEDRWIGSRAAFDRATSQEPVVRVNSVEYHGSPHRPGAVGRRATGNPGAVYRTLLLRVDDSATTDEVDRFERALLRMPRYVDAIQAWRLSRVAVAGGDSRWTHVWEQEYADLDGLLGPYMNHPVHWASVDPFFDPENPVCLVTERVCHSFCTTDRPLIEPASLPTESAQV</sequence>
<dbReference type="Pfam" id="PF07876">
    <property type="entry name" value="Dabb"/>
    <property type="match status" value="1"/>
</dbReference>
<organism evidence="2 3">
    <name type="scientific">Gordonia paraffinivorans</name>
    <dbReference type="NCBI Taxonomy" id="175628"/>
    <lineage>
        <taxon>Bacteria</taxon>
        <taxon>Bacillati</taxon>
        <taxon>Actinomycetota</taxon>
        <taxon>Actinomycetes</taxon>
        <taxon>Mycobacteriales</taxon>
        <taxon>Gordoniaceae</taxon>
        <taxon>Gordonia</taxon>
    </lineage>
</organism>
<accession>A0ABD7V5V3</accession>
<gene>
    <name evidence="2" type="ORF">NCTC8139_03242</name>
</gene>
<dbReference type="SUPFAM" id="SSF54909">
    <property type="entry name" value="Dimeric alpha+beta barrel"/>
    <property type="match status" value="1"/>
</dbReference>
<evidence type="ECO:0000313" key="2">
    <source>
        <dbReference type="EMBL" id="VFA89674.1"/>
    </source>
</evidence>
<name>A0ABD7V5V3_9ACTN</name>
<feature type="domain" description="Stress-response A/B barrel" evidence="1">
    <location>
        <begin position="109"/>
        <end position="209"/>
    </location>
</feature>
<dbReference type="Proteomes" id="UP000360750">
    <property type="component" value="Unassembled WGS sequence"/>
</dbReference>
<evidence type="ECO:0000313" key="3">
    <source>
        <dbReference type="Proteomes" id="UP000360750"/>
    </source>
</evidence>
<comment type="caution">
    <text evidence="2">The sequence shown here is derived from an EMBL/GenBank/DDBJ whole genome shotgun (WGS) entry which is preliminary data.</text>
</comment>
<dbReference type="PROSITE" id="PS51502">
    <property type="entry name" value="S_R_A_B_BARREL"/>
    <property type="match status" value="1"/>
</dbReference>
<dbReference type="AlphaFoldDB" id="A0ABD7V5V3"/>